<reference evidence="3" key="3">
    <citation type="journal article" date="2018" name="Mol. Plant Microbe Interact.">
        <title>Genome sequence resources for the wheat stripe rust pathogen (Puccinia striiformis f. sp. tritici) and the barley stripe rust pathogen (Puccinia striiformis f. sp. hordei).</title>
        <authorList>
            <person name="Xia C."/>
            <person name="Wang M."/>
            <person name="Yin C."/>
            <person name="Cornejo O.E."/>
            <person name="Hulbert S.H."/>
            <person name="Chen X."/>
        </authorList>
    </citation>
    <scope>NUCLEOTIDE SEQUENCE [LARGE SCALE GENOMIC DNA]</scope>
    <source>
        <strain evidence="3">93TX-2</strain>
    </source>
</reference>
<dbReference type="VEuPathDB" id="FungiDB:PSHT_04863"/>
<dbReference type="OrthoDB" id="2518121at2759"/>
<gene>
    <name evidence="2" type="ORF">PSHT_04863</name>
</gene>
<feature type="region of interest" description="Disordered" evidence="1">
    <location>
        <begin position="288"/>
        <end position="312"/>
    </location>
</feature>
<sequence>LSILSDSYNSLGAWSSFGMVLLPSNRTYFCIVWNLYLGAARLALSNLDGEVRATEEPRNLLHSFARVSSRKNLVIPAVVSSEEQQFDQYGNVPEESSRRKAELKSMEDDKNEIMNRINLLRAPPGPARVIKSQLNELLDSLGTPIQDRVFWLNGRLGSTVTSLLIKPTMEEPEHASNTFTSPLNRPAATQILHDEHLSPPASQEARPTRSLTFIQAFRNALPMILGGGFYEPILPRAHGAHSSTPVYFSSSQAEKLTSSPGRDASRDIGDREHIENWSFLEKHLTGFPTEDNVPRQSSPNSHSPSLDGAATGALVHSPDVASTSSPITLNTPLDDREFRLGKLKIQSSRTRGELHGDELGIVKDILAEERFKIWTSLEGKLLNFESWTPEWYKTRLGPDLKFKLQFLESLLLLGDFIHKYRLLPAEFIDKMKIFDISAIWTNLQHHILLMLSIWGGKYFDQAESVIPQMGFLTTSPNLKHFHRAIKGGQGYFRQLFGLSICKHPKAVMHFFLRTTCSLFPGFLTFLTLLAHTDRTLPAQYHVYLVFEALCATMHSGPQYFDSGGPSRRFDRIDKGFRELTFLVGVQQLCEKLRQTPEMDYGGPDGNLPVVILIRHLLLFFRNPTRTKLSDQERLEFQMVFYMLDFLDKYFQPIMKAMRERGDITSLVNKQLEFMRRYLKFFQGRFRDPASYRYVTLDQTFWTLSNDGSLEDALLRQWIYSVPLALFHHNISELVQEYFLPNSPTQSIEHQLIRLYLISSLTIIISTSILKLFKSRTNNSLIHQLQTQTIVDFYIDFNHYYSHHHLDVDFFLSRLSSIANINQQATSQPKLVFWCYINTQDTQLTDWIDQLDHLQSEQYSPHGFVHLIDTSNPNLVSSPQTSEAISWYMSLTLDMLLKQINQTDRKPLLNDLLKIVHASPSKRLYVISSADSDLYTAGLQLAKRHPNSPIISYVTPYESALPDSVAGVDHLFRWEKNGALELVDRHMEPVLQPHSNTHIDRFEPLILLLKAHSQSSVPLELVMDYLKPWCSKPSSMQPGEEQHETDDEQEVSEYIDSAVACGIISLSTRETRPKCDHQRMIMVQLSKPISPTLIEKLLPDEDSVTTTGSDISTTKSRSEHSSPSRSRPRQSRPSPPLSQREEVTPTNKDHHRVPEEVEDEDTLLIKRKHPSSALEINPLADRSPKKNKTQLSLSPGPLVSPKSRVTSSGSAKRRSPTKDNDNLPVTIIEFNPVQHSSSLFSTGQVNGEAAPIQLQISGKKNQGPNRILNFNFNDHSNHEDIRGASLNPEAGDNHSVTKEHILQRTSNYSEIRSASLWINCSSGLINNSTAFIRLNLLHLVDFNQSPGLDSHFLPEKTSSVDFRIDYYGLLNHSSRSDHSIDQQLSKGNVAEDDNTRIQTSDNLVMKQAHLHFKLTLSPAFFRLTSPPIPNQQQTHSASARAAQESRSANLLPGLARANPKNKLVIGAAVLSKEELEPYDNIPAEACKRKDELISMEDDKNEIVNRINLLRAPPGPACVIKSQLEELLDSLASPIQDRVYWLNGLGSAVTSLRIKSKIEGREQPSNTFTPSLNRLKLAATQILHDEHLMSPPASQDARPTGSHTFVQALRNALPLMLGGGLHEPTIPRSTLSEHSSTPVHFPSSQAEKLTSSPGRDAVRDIGDREHMETWSFLEKHLTGFPTEDNAPRQSSPDSHSPILDGAATGTLVHSPDVASTSGPATVPISLDGSESRAGNRVTQSSRTRGELEGDELSVVKDIIADERFRIWTSLEGKLLNFQSWSPSWPESEVDQDHVKFKLQFLESLLLLSDFIYKYRLLPEKMVDKMKIFDISAIWTSLQNHILLILYTWGGRYFDKAESVIPQIEFLTTSPTLKHFHGAIRALPAQYHVYLVYSTLRMTVHSGPQYFASGGPSNRFSLIKDLFSEHQFLIGVQQLCETLGKTPEMDYRASDENRSIVDLIQDLIHFFRNPPRTSLSDRERLEFQMGFYMLDFLDKYFQPIMKAMQRRGEVSPLLHRQLEFMRVYLKFYQGRFQDPAGYRYVTLDQSFWTSSTDGSLEDANLREWIKTVPLSLFHQNCWLNLLLRRPLNLWMGKRH</sequence>
<feature type="region of interest" description="Disordered" evidence="1">
    <location>
        <begin position="1096"/>
        <end position="1222"/>
    </location>
</feature>
<dbReference type="VEuPathDB" id="FungiDB:PSTT_12428"/>
<keyword evidence="3" id="KW-1185">Reference proteome</keyword>
<name>A0A2S4WBV4_9BASI</name>
<evidence type="ECO:0000256" key="1">
    <source>
        <dbReference type="SAM" id="MobiDB-lite"/>
    </source>
</evidence>
<feature type="region of interest" description="Disordered" evidence="1">
    <location>
        <begin position="1677"/>
        <end position="1742"/>
    </location>
</feature>
<dbReference type="Proteomes" id="UP000238274">
    <property type="component" value="Unassembled WGS sequence"/>
</dbReference>
<dbReference type="EMBL" id="PKSM01000051">
    <property type="protein sequence ID" value="POW19250.1"/>
    <property type="molecule type" value="Genomic_DNA"/>
</dbReference>
<comment type="caution">
    <text evidence="2">The sequence shown here is derived from an EMBL/GenBank/DDBJ whole genome shotgun (WGS) entry which is preliminary data.</text>
</comment>
<feature type="region of interest" description="Disordered" evidence="1">
    <location>
        <begin position="1618"/>
        <end position="1656"/>
    </location>
</feature>
<feature type="compositionally biased region" description="Polar residues" evidence="1">
    <location>
        <begin position="1103"/>
        <end position="1114"/>
    </location>
</feature>
<evidence type="ECO:0000313" key="3">
    <source>
        <dbReference type="Proteomes" id="UP000238274"/>
    </source>
</evidence>
<reference evidence="2 3" key="1">
    <citation type="submission" date="2017-12" db="EMBL/GenBank/DDBJ databases">
        <title>Gene loss provides genomic basis for host adaptation in cereal stripe rust fungi.</title>
        <authorList>
            <person name="Xia C."/>
        </authorList>
    </citation>
    <scope>NUCLEOTIDE SEQUENCE [LARGE SCALE GENOMIC DNA]</scope>
    <source>
        <strain evidence="2 3">93TX-2</strain>
    </source>
</reference>
<protein>
    <submittedName>
        <fullName evidence="2">Uncharacterized protein</fullName>
    </submittedName>
</protein>
<accession>A0A2S4WBV4</accession>
<feature type="compositionally biased region" description="Polar residues" evidence="1">
    <location>
        <begin position="1625"/>
        <end position="1651"/>
    </location>
</feature>
<reference evidence="3" key="2">
    <citation type="journal article" date="2018" name="BMC Genomics">
        <title>Genomic insights into host adaptation between the wheat stripe rust pathogen (Puccinia striiformis f. sp. tritici) and the barley stripe rust pathogen (Puccinia striiformis f. sp. hordei).</title>
        <authorList>
            <person name="Xia C."/>
            <person name="Wang M."/>
            <person name="Yin C."/>
            <person name="Cornejo O.E."/>
            <person name="Hulbert S.H."/>
            <person name="Chen X."/>
        </authorList>
    </citation>
    <scope>NUCLEOTIDE SEQUENCE [LARGE SCALE GENOMIC DNA]</scope>
    <source>
        <strain evidence="3">93TX-2</strain>
    </source>
</reference>
<feature type="compositionally biased region" description="Polar residues" evidence="1">
    <location>
        <begin position="294"/>
        <end position="304"/>
    </location>
</feature>
<organism evidence="2 3">
    <name type="scientific">Puccinia striiformis</name>
    <dbReference type="NCBI Taxonomy" id="27350"/>
    <lineage>
        <taxon>Eukaryota</taxon>
        <taxon>Fungi</taxon>
        <taxon>Dikarya</taxon>
        <taxon>Basidiomycota</taxon>
        <taxon>Pucciniomycotina</taxon>
        <taxon>Pucciniomycetes</taxon>
        <taxon>Pucciniales</taxon>
        <taxon>Pucciniaceae</taxon>
        <taxon>Puccinia</taxon>
    </lineage>
</organism>
<evidence type="ECO:0000313" key="2">
    <source>
        <dbReference type="EMBL" id="POW19250.1"/>
    </source>
</evidence>
<proteinExistence type="predicted"/>
<feature type="non-terminal residue" evidence="2">
    <location>
        <position position="1"/>
    </location>
</feature>